<feature type="domain" description="PhoD-like phosphatase metallophosphatase" evidence="1">
    <location>
        <begin position="219"/>
        <end position="305"/>
    </location>
</feature>
<name>A0A8S0X9U2_CYCAE</name>
<organism evidence="3 4">
    <name type="scientific">Cyclocybe aegerita</name>
    <name type="common">Black poplar mushroom</name>
    <name type="synonym">Agrocybe aegerita</name>
    <dbReference type="NCBI Taxonomy" id="1973307"/>
    <lineage>
        <taxon>Eukaryota</taxon>
        <taxon>Fungi</taxon>
        <taxon>Dikarya</taxon>
        <taxon>Basidiomycota</taxon>
        <taxon>Agaricomycotina</taxon>
        <taxon>Agaricomycetes</taxon>
        <taxon>Agaricomycetidae</taxon>
        <taxon>Agaricales</taxon>
        <taxon>Agaricineae</taxon>
        <taxon>Bolbitiaceae</taxon>
        <taxon>Cyclocybe</taxon>
    </lineage>
</organism>
<feature type="domain" description="PhoD-like phosphatase metallophosphatase" evidence="1">
    <location>
        <begin position="407"/>
        <end position="584"/>
    </location>
</feature>
<evidence type="ECO:0000259" key="2">
    <source>
        <dbReference type="Pfam" id="PF16655"/>
    </source>
</evidence>
<dbReference type="Gene3D" id="2.60.40.380">
    <property type="entry name" value="Purple acid phosphatase-like, N-terminal"/>
    <property type="match status" value="1"/>
</dbReference>
<proteinExistence type="predicted"/>
<dbReference type="InterPro" id="IPR029052">
    <property type="entry name" value="Metallo-depent_PP-like"/>
</dbReference>
<dbReference type="Proteomes" id="UP000467700">
    <property type="component" value="Unassembled WGS sequence"/>
</dbReference>
<evidence type="ECO:0008006" key="5">
    <source>
        <dbReference type="Google" id="ProtNLM"/>
    </source>
</evidence>
<evidence type="ECO:0000313" key="4">
    <source>
        <dbReference type="Proteomes" id="UP000467700"/>
    </source>
</evidence>
<keyword evidence="4" id="KW-1185">Reference proteome</keyword>
<dbReference type="EMBL" id="CACVBS010000112">
    <property type="protein sequence ID" value="CAA7271763.1"/>
    <property type="molecule type" value="Genomic_DNA"/>
</dbReference>
<dbReference type="Pfam" id="PF09423">
    <property type="entry name" value="PhoD"/>
    <property type="match status" value="2"/>
</dbReference>
<accession>A0A8S0X9U2</accession>
<dbReference type="Pfam" id="PF16655">
    <property type="entry name" value="PhoD_N"/>
    <property type="match status" value="1"/>
</dbReference>
<feature type="domain" description="Phospholipase D N-terminal" evidence="2">
    <location>
        <begin position="101"/>
        <end position="200"/>
    </location>
</feature>
<evidence type="ECO:0000259" key="1">
    <source>
        <dbReference type="Pfam" id="PF09423"/>
    </source>
</evidence>
<dbReference type="SUPFAM" id="SSF56300">
    <property type="entry name" value="Metallo-dependent phosphatases"/>
    <property type="match status" value="1"/>
</dbReference>
<reference evidence="3 4" key="1">
    <citation type="submission" date="2020-01" db="EMBL/GenBank/DDBJ databases">
        <authorList>
            <person name="Gupta K D."/>
        </authorList>
    </citation>
    <scope>NUCLEOTIDE SEQUENCE [LARGE SCALE GENOMIC DNA]</scope>
</reference>
<dbReference type="InterPro" id="IPR032093">
    <property type="entry name" value="PhoD_N"/>
</dbReference>
<dbReference type="PANTHER" id="PTHR43606">
    <property type="entry name" value="PHOSPHATASE, PUTATIVE (AFU_ORTHOLOGUE AFUA_6G08710)-RELATED"/>
    <property type="match status" value="1"/>
</dbReference>
<comment type="caution">
    <text evidence="3">The sequence shown here is derived from an EMBL/GenBank/DDBJ whole genome shotgun (WGS) entry which is preliminary data.</text>
</comment>
<dbReference type="Gene3D" id="3.60.21.70">
    <property type="entry name" value="PhoD-like phosphatase"/>
    <property type="match status" value="2"/>
</dbReference>
<dbReference type="InterPro" id="IPR018946">
    <property type="entry name" value="PhoD-like_MPP"/>
</dbReference>
<evidence type="ECO:0000313" key="3">
    <source>
        <dbReference type="EMBL" id="CAA7271763.1"/>
    </source>
</evidence>
<dbReference type="OrthoDB" id="29024at2759"/>
<gene>
    <name evidence="3" type="ORF">AAE3_LOCUS13851</name>
</gene>
<dbReference type="PANTHER" id="PTHR43606:SF7">
    <property type="entry name" value="PHOSPHATASE, PUTATIVE (AFU_ORTHOLOGUE AFUA_6G08710)-RELATED"/>
    <property type="match status" value="1"/>
</dbReference>
<sequence>MYNRCISINTYQLALSPARLRVRRMLRSTKPNSFQTNLAYESPFVDHPQLAHDVAALRDRSLERRQTIDASGFKDDHYATFYGGDFSNSPFIWGGGVNFTHSVASGDPFADSVLLWTRAVPISSSGSLPDQDIPICLSYKISTSKTLSENVIDSGEAFTSYDVDWTIKVEATGLHADTKYIYQFSDCATKALSPIGSTRTIASPDTPARFVNGGRALVLAIFSCSQYQAGWFNAYGYATYNTSADIFVHLGDYIYESLGNGARIGRQTLGRELATIRDYRQRLNQYRTDPSLVAAHQAAPWVTVWMIMRLRITLGRQELLILTILPPDALSPLQAPVSQTVNWRPCARTTNGCPFAKWMPRTNSESGEISRSASSSIRRCWTRDNMTEISPMFTTTQAGRSLTDGYVSEYINTIAAFENRSLMGAAQEKWLYNTLSQSKARGAVWRVIGQQIVFTQLNESGEFDLDAWDGYRANRARVLNHLYDNEISNTIILAGDSHANWVSDLAHPNDTTTYNPLTGAGAIGVEFAGTAVTSGSAFGSGIAPAAANQISRVLVGANADLQWSEGSYRGFFTLTIDLQHINATYYAMRNNTFTNLDGFASAHFVVKAGENRLSRPVGGGSVNAGVLKSQTTAGMK</sequence>
<dbReference type="InterPro" id="IPR052900">
    <property type="entry name" value="Phospholipid_Metab_Enz"/>
</dbReference>
<dbReference type="InterPro" id="IPR038607">
    <property type="entry name" value="PhoD-like_sf"/>
</dbReference>
<protein>
    <recommendedName>
        <fullName evidence="5">Alkaline phosphatase D</fullName>
    </recommendedName>
</protein>
<dbReference type="AlphaFoldDB" id="A0A8S0X9U2"/>